<comment type="caution">
    <text evidence="1">The sequence shown here is derived from an EMBL/GenBank/DDBJ whole genome shotgun (WGS) entry which is preliminary data.</text>
</comment>
<gene>
    <name evidence="1" type="primary">URA2</name>
    <name evidence="1" type="ORF">SNAT2548_LOCUS29192</name>
</gene>
<dbReference type="SUPFAM" id="SSF51445">
    <property type="entry name" value="(Trans)glycosidases"/>
    <property type="match status" value="1"/>
</dbReference>
<dbReference type="PANTHER" id="PTHR31308">
    <property type="match status" value="1"/>
</dbReference>
<dbReference type="InterPro" id="IPR017853">
    <property type="entry name" value="GH"/>
</dbReference>
<dbReference type="OrthoDB" id="1887033at2759"/>
<keyword evidence="2" id="KW-1185">Reference proteome</keyword>
<dbReference type="Proteomes" id="UP000604046">
    <property type="component" value="Unassembled WGS sequence"/>
</dbReference>
<dbReference type="Gene3D" id="3.20.20.80">
    <property type="entry name" value="Glycosidases"/>
    <property type="match status" value="1"/>
</dbReference>
<dbReference type="PANTHER" id="PTHR31308:SF5">
    <property type="entry name" value="ERGOSTERYL-BETA-GLUCOSIDASE"/>
    <property type="match status" value="1"/>
</dbReference>
<protein>
    <submittedName>
        <fullName evidence="1">URA2 protein</fullName>
    </submittedName>
</protein>
<reference evidence="1" key="1">
    <citation type="submission" date="2021-02" db="EMBL/GenBank/DDBJ databases">
        <authorList>
            <person name="Dougan E. K."/>
            <person name="Rhodes N."/>
            <person name="Thang M."/>
            <person name="Chan C."/>
        </authorList>
    </citation>
    <scope>NUCLEOTIDE SEQUENCE</scope>
</reference>
<sequence>MASEATPLRKGRVVIDGEVFKLDGKEIVLMGGNYVFKAQPWFPPLQVVEADAKSMAQGASEMAYTPPPAADGSPRAVVPCVRLGVVVAAAFPKNGAAIDPTWAAALDATVGAFARAGVHVFFDLHQDAGATTNGGEGLPWWVTADLQERAGCCLEQCCCCCCFSSSCWSSCCPESCLTSYITTPSHPLRPCCLPNCIMQRFGLEITTYDGDPDPWLPFSVDDKGANPDFMNAGNASMRQNNADGTWSRLITSQQLQNVMPRIYASPENGDRALFFEPYMMLVRHLCGVWEKYENVIAVELMNEPPLGGLPNLCSTATIWRQILSFQGHVLAELSKDPRIKTPIAIDNFASTVPGESWAISLLACA</sequence>
<name>A0A812T8L0_9DINO</name>
<dbReference type="AlphaFoldDB" id="A0A812T8L0"/>
<dbReference type="InterPro" id="IPR052066">
    <property type="entry name" value="Glycosphingolipid_Hydrolases"/>
</dbReference>
<organism evidence="1 2">
    <name type="scientific">Symbiodinium natans</name>
    <dbReference type="NCBI Taxonomy" id="878477"/>
    <lineage>
        <taxon>Eukaryota</taxon>
        <taxon>Sar</taxon>
        <taxon>Alveolata</taxon>
        <taxon>Dinophyceae</taxon>
        <taxon>Suessiales</taxon>
        <taxon>Symbiodiniaceae</taxon>
        <taxon>Symbiodinium</taxon>
    </lineage>
</organism>
<proteinExistence type="predicted"/>
<accession>A0A812T8L0</accession>
<feature type="non-terminal residue" evidence="1">
    <location>
        <position position="1"/>
    </location>
</feature>
<evidence type="ECO:0000313" key="1">
    <source>
        <dbReference type="EMBL" id="CAE7521578.1"/>
    </source>
</evidence>
<evidence type="ECO:0000313" key="2">
    <source>
        <dbReference type="Proteomes" id="UP000604046"/>
    </source>
</evidence>
<dbReference type="EMBL" id="CAJNDS010002547">
    <property type="protein sequence ID" value="CAE7521578.1"/>
    <property type="molecule type" value="Genomic_DNA"/>
</dbReference>